<evidence type="ECO:0000313" key="17">
    <source>
        <dbReference type="EMBL" id="PPQ69854.1"/>
    </source>
</evidence>
<dbReference type="SMART" id="SM01285">
    <property type="entry name" value="FACT-Spt16_Nlob"/>
    <property type="match status" value="1"/>
</dbReference>
<dbReference type="PANTHER" id="PTHR13980">
    <property type="entry name" value="CDC68 RELATED"/>
    <property type="match status" value="1"/>
</dbReference>
<dbReference type="Proteomes" id="UP000284706">
    <property type="component" value="Unassembled WGS sequence"/>
</dbReference>
<evidence type="ECO:0000256" key="1">
    <source>
        <dbReference type="ARBA" id="ARBA00010779"/>
    </source>
</evidence>
<dbReference type="InterPro" id="IPR000994">
    <property type="entry name" value="Pept_M24"/>
</dbReference>
<dbReference type="EMBL" id="NHYE01005560">
    <property type="protein sequence ID" value="PPQ69854.1"/>
    <property type="molecule type" value="Genomic_DNA"/>
</dbReference>
<evidence type="ECO:0000259" key="16">
    <source>
        <dbReference type="SMART" id="SM01287"/>
    </source>
</evidence>
<dbReference type="Pfam" id="PF08512">
    <property type="entry name" value="Rttp106-like_middle"/>
    <property type="match status" value="1"/>
</dbReference>
<comment type="similarity">
    <text evidence="1 11">Belongs to the peptidase M24 family. SPT16 subfamily.</text>
</comment>
<dbReference type="InterPro" id="IPR036005">
    <property type="entry name" value="Creatinase/aminopeptidase-like"/>
</dbReference>
<dbReference type="InterPro" id="IPR011993">
    <property type="entry name" value="PH-like_dom_sf"/>
</dbReference>
<dbReference type="GO" id="GO:0006260">
    <property type="term" value="P:DNA replication"/>
    <property type="evidence" value="ECO:0007669"/>
    <property type="project" value="UniProtKB-KW"/>
</dbReference>
<evidence type="ECO:0000313" key="18">
    <source>
        <dbReference type="Proteomes" id="UP000284706"/>
    </source>
</evidence>
<dbReference type="FunFam" id="2.30.29.150:FF:000002">
    <property type="entry name" value="FACT complex subunit SPT16"/>
    <property type="match status" value="1"/>
</dbReference>
<reference evidence="17 18" key="1">
    <citation type="journal article" date="2018" name="Evol. Lett.">
        <title>Horizontal gene cluster transfer increased hallucinogenic mushroom diversity.</title>
        <authorList>
            <person name="Reynolds H.T."/>
            <person name="Vijayakumar V."/>
            <person name="Gluck-Thaler E."/>
            <person name="Korotkin H.B."/>
            <person name="Matheny P.B."/>
            <person name="Slot J.C."/>
        </authorList>
    </citation>
    <scope>NUCLEOTIDE SEQUENCE [LARGE SCALE GENOMIC DNA]</scope>
    <source>
        <strain evidence="17 18">SRW20</strain>
    </source>
</reference>
<evidence type="ECO:0000256" key="11">
    <source>
        <dbReference type="RuleBase" id="RU367052"/>
    </source>
</evidence>
<feature type="region of interest" description="Disordered" evidence="13">
    <location>
        <begin position="958"/>
        <end position="1077"/>
    </location>
</feature>
<dbReference type="Gene3D" id="3.40.350.10">
    <property type="entry name" value="Creatinase/prolidase N-terminal domain"/>
    <property type="match status" value="1"/>
</dbReference>
<evidence type="ECO:0000256" key="4">
    <source>
        <dbReference type="ARBA" id="ARBA00022763"/>
    </source>
</evidence>
<comment type="caution">
    <text evidence="17">The sequence shown here is derived from an EMBL/GenBank/DDBJ whole genome shotgun (WGS) entry which is preliminary data.</text>
</comment>
<dbReference type="Pfam" id="PF00557">
    <property type="entry name" value="Peptidase_M24"/>
    <property type="match status" value="1"/>
</dbReference>
<dbReference type="InterPro" id="IPR029148">
    <property type="entry name" value="FACT-SPT16_Nlobe"/>
</dbReference>
<protein>
    <recommendedName>
        <fullName evidence="11">FACT complex subunit</fullName>
    </recommendedName>
</protein>
<dbReference type="SMART" id="SM01286">
    <property type="entry name" value="SPT16"/>
    <property type="match status" value="1"/>
</dbReference>
<dbReference type="InterPro" id="IPR029149">
    <property type="entry name" value="Creatin/AminoP/Spt16_N"/>
</dbReference>
<dbReference type="FunFam" id="2.30.29.210:FF:000001">
    <property type="entry name" value="FACT complex subunit spt16"/>
    <property type="match status" value="1"/>
</dbReference>
<keyword evidence="4 11" id="KW-0227">DNA damage</keyword>
<keyword evidence="2 11" id="KW-0158">Chromosome</keyword>
<dbReference type="PANTHER" id="PTHR13980:SF15">
    <property type="entry name" value="FACT COMPLEX SUBUNIT SPT16"/>
    <property type="match status" value="1"/>
</dbReference>
<sequence>MADTQLNKTVFADRVKRVYDAWTHARDNEDYESLADLDALFLIAGDPTSDDEPMRKGSCFQASAYLTLAELQWLLGYEFPSTLFLFQKSKISILCSASKAKILSQIENAVPGIAIEILARPKGKDAANDSLPNFLALYTSAKRVGSLTKETPSGKLVTEWQGLVQEALSKPELVDMAPAISTLMAIKDEEELKCTRTAAALTSTLLKHHVAPKLESILDKETKITHDGLAAQIEARLESGEGSTARGPDMRVWSKGKGLENVDWPSVEFSYPPIIISKSSKSGYDLRYTVESSEDHIAHKGVFLVSFGMRYKSYSTNVGRTFIVDPNPEQEAQYSLLLSLQTELLSYIKDGVPARDVYQHALDYVKSNSPDLEKYFVKSIGFATGIEFRDAAYILSPKNARLLRKNMVFNLSLGFTGLTDTSGQKYALNLVDTIKVDEGKALLLTEGVKSPKDTLFFLTPESEDEKSSSKKPPTVPLKNGPPIKQKTIGGKVLRNQTRRAAQDEVHQTAMAKLNEHQRELHENLQNQGLARFSEGGGGSGGKEGKGWKKFQSYKGEGALPSDVDRLRQIVVDRKAQTVVLPIHGFAVPFHINTIKNASKSDEADFTYLRINFQTPGQLAGKKEDTPFEDPDATFIRSVSYRSPDGHRLDNIVKQINDLKKEANKREQQKKEMADVIEQGNLVEIKGRRPIKMPEAFIRPALDGKRLPGEVEIHQNGIRYQSMGSQKVDILFSNIKHLFFQPCDHELLVIVHLHLKAPIMIGKKKAIDVQFFREATDVQFDETGNRKRKHRYGDEDEIEMEQQERKRRALLNKEIKAFAEKIAEAASTSNGETLELDIPFRELSFEGVPFRTSVRLQPTTECLVHLTDPPFLVVTLSEIEIASLERVQYGLKQFDLVLIFKDFTKPPLHINSIQSSQMDDVKNWLDSVDIPMSEGPVNLNWGPIMKHINENPFEFFQQGGWKFLGGTPGEESEHSSASETESEFEANSEELAESSSSDDESDYDDSDASGSDASGSDFGGEDSDEGDDWDELERKAAKADQKRAEAKKARGSDDDSDNERPKKKSGKTNGKVNGKNKR</sequence>
<gene>
    <name evidence="17" type="ORF">CVT26_014131</name>
</gene>
<comment type="subunit">
    <text evidence="11">Component of the FACT complex.</text>
</comment>
<comment type="function">
    <text evidence="10 11">Component of the FACT complex, a general chromatin factor that acts to reorganize nucleosomes. The FACT complex is involved in multiple processes that require DNA as a template such as mRNA elongation, DNA replication and DNA repair. During transcription elongation the FACT complex acts as a histone chaperone that both destabilizes and restores nucleosomal structure. It facilitates the passage of RNA polymerase II and transcription by promoting the dissociation of one histone H2A-H2B dimer from the nucleosome, then subsequently promotes the reestablishment of the nucleosome following the passage of RNA polymerase II.</text>
</comment>
<dbReference type="AlphaFoldDB" id="A0A409VUC2"/>
<dbReference type="Pfam" id="PF14826">
    <property type="entry name" value="FACT-Spt16_Nlob"/>
    <property type="match status" value="1"/>
</dbReference>
<evidence type="ECO:0000256" key="10">
    <source>
        <dbReference type="ARBA" id="ARBA00025370"/>
    </source>
</evidence>
<dbReference type="Pfam" id="PF21091">
    <property type="entry name" value="SPT16_C"/>
    <property type="match status" value="1"/>
</dbReference>
<evidence type="ECO:0000256" key="12">
    <source>
        <dbReference type="SAM" id="Coils"/>
    </source>
</evidence>
<dbReference type="SUPFAM" id="SSF55920">
    <property type="entry name" value="Creatinase/aminopeptidase"/>
    <property type="match status" value="1"/>
</dbReference>
<evidence type="ECO:0000256" key="8">
    <source>
        <dbReference type="ARBA" id="ARBA00023204"/>
    </source>
</evidence>
<dbReference type="InterPro" id="IPR048969">
    <property type="entry name" value="FACT_SPT16_C"/>
</dbReference>
<dbReference type="FunFam" id="3.90.230.10:FF:000005">
    <property type="entry name" value="FACT complex subunit spt16"/>
    <property type="match status" value="1"/>
</dbReference>
<dbReference type="Gene3D" id="2.30.29.210">
    <property type="entry name" value="FACT complex subunit Spt16p/Cdc68p"/>
    <property type="match status" value="1"/>
</dbReference>
<feature type="compositionally biased region" description="Acidic residues" evidence="13">
    <location>
        <begin position="1018"/>
        <end position="1030"/>
    </location>
</feature>
<dbReference type="STRING" id="231916.A0A409VUC2"/>
<feature type="domain" description="FACT complex subunit SPT16 N-terminal lobe" evidence="14">
    <location>
        <begin position="6"/>
        <end position="180"/>
    </location>
</feature>
<name>A0A409VUC2_9AGAR</name>
<keyword evidence="3 11" id="KW-0235">DNA replication</keyword>
<keyword evidence="8 11" id="KW-0234">DNA repair</keyword>
<organism evidence="17 18">
    <name type="scientific">Gymnopilus dilepis</name>
    <dbReference type="NCBI Taxonomy" id="231916"/>
    <lineage>
        <taxon>Eukaryota</taxon>
        <taxon>Fungi</taxon>
        <taxon>Dikarya</taxon>
        <taxon>Basidiomycota</taxon>
        <taxon>Agaricomycotina</taxon>
        <taxon>Agaricomycetes</taxon>
        <taxon>Agaricomycetidae</taxon>
        <taxon>Agaricales</taxon>
        <taxon>Agaricineae</taxon>
        <taxon>Hymenogastraceae</taxon>
        <taxon>Gymnopilus</taxon>
    </lineage>
</organism>
<dbReference type="GO" id="GO:0006368">
    <property type="term" value="P:transcription elongation by RNA polymerase II"/>
    <property type="evidence" value="ECO:0007669"/>
    <property type="project" value="TreeGrafter"/>
</dbReference>
<evidence type="ECO:0000256" key="3">
    <source>
        <dbReference type="ARBA" id="ARBA00022705"/>
    </source>
</evidence>
<proteinExistence type="inferred from homology"/>
<evidence type="ECO:0000256" key="9">
    <source>
        <dbReference type="ARBA" id="ARBA00023242"/>
    </source>
</evidence>
<keyword evidence="9 11" id="KW-0539">Nucleus</keyword>
<dbReference type="Pfam" id="PF08644">
    <property type="entry name" value="SPT16"/>
    <property type="match status" value="1"/>
</dbReference>
<evidence type="ECO:0000259" key="14">
    <source>
        <dbReference type="SMART" id="SM01285"/>
    </source>
</evidence>
<accession>A0A409VUC2</accession>
<dbReference type="InterPro" id="IPR040258">
    <property type="entry name" value="Spt16"/>
</dbReference>
<feature type="region of interest" description="Disordered" evidence="13">
    <location>
        <begin position="459"/>
        <end position="487"/>
    </location>
</feature>
<keyword evidence="18" id="KW-1185">Reference proteome</keyword>
<evidence type="ECO:0000256" key="5">
    <source>
        <dbReference type="ARBA" id="ARBA00023015"/>
    </source>
</evidence>
<dbReference type="GO" id="GO:0006281">
    <property type="term" value="P:DNA repair"/>
    <property type="evidence" value="ECO:0007669"/>
    <property type="project" value="UniProtKB-UniRule"/>
</dbReference>
<dbReference type="InterPro" id="IPR013719">
    <property type="entry name" value="RTT106/SPT16-like_middle_dom"/>
</dbReference>
<feature type="coiled-coil region" evidence="12">
    <location>
        <begin position="648"/>
        <end position="678"/>
    </location>
</feature>
<dbReference type="Pfam" id="PF24824">
    <property type="entry name" value="PH_SPT16"/>
    <property type="match status" value="1"/>
</dbReference>
<comment type="subcellular location">
    <subcellularLocation>
        <location evidence="11">Nucleus</location>
    </subcellularLocation>
    <subcellularLocation>
        <location evidence="11">Chromosome</location>
    </subcellularLocation>
</comment>
<dbReference type="OrthoDB" id="10251642at2759"/>
<keyword evidence="6 12" id="KW-0175">Coiled coil</keyword>
<evidence type="ECO:0000256" key="6">
    <source>
        <dbReference type="ARBA" id="ARBA00023054"/>
    </source>
</evidence>
<dbReference type="Gene3D" id="3.90.230.10">
    <property type="entry name" value="Creatinase/methionine aminopeptidase superfamily"/>
    <property type="match status" value="1"/>
</dbReference>
<feature type="compositionally biased region" description="Acidic residues" evidence="13">
    <location>
        <begin position="979"/>
        <end position="1006"/>
    </location>
</feature>
<dbReference type="SMART" id="SM01287">
    <property type="entry name" value="Rtt106"/>
    <property type="match status" value="1"/>
</dbReference>
<keyword evidence="5 11" id="KW-0805">Transcription regulation</keyword>
<dbReference type="Gene3D" id="2.30.29.150">
    <property type="match status" value="1"/>
</dbReference>
<dbReference type="InterPro" id="IPR013953">
    <property type="entry name" value="FACT_SPT16_M"/>
</dbReference>
<evidence type="ECO:0000256" key="13">
    <source>
        <dbReference type="SAM" id="MobiDB-lite"/>
    </source>
</evidence>
<dbReference type="FunCoup" id="A0A409VUC2">
    <property type="interactions" value="740"/>
</dbReference>
<keyword evidence="7 11" id="KW-0804">Transcription</keyword>
<feature type="domain" description="Histone chaperone RTT106/FACT complex subunit SPT16-like middle" evidence="16">
    <location>
        <begin position="844"/>
        <end position="934"/>
    </location>
</feature>
<dbReference type="FunFam" id="2.30.29.30:FF:000017">
    <property type="entry name" value="FACT complex subunit SPT16"/>
    <property type="match status" value="1"/>
</dbReference>
<evidence type="ECO:0000256" key="2">
    <source>
        <dbReference type="ARBA" id="ARBA00022454"/>
    </source>
</evidence>
<feature type="domain" description="FACT complex subunit SPT16 middle" evidence="15">
    <location>
        <begin position="569"/>
        <end position="719"/>
    </location>
</feature>
<dbReference type="Gene3D" id="2.30.29.30">
    <property type="entry name" value="Pleckstrin-homology domain (PH domain)/Phosphotyrosine-binding domain (PTB)"/>
    <property type="match status" value="1"/>
</dbReference>
<dbReference type="GO" id="GO:0035101">
    <property type="term" value="C:FACT complex"/>
    <property type="evidence" value="ECO:0007669"/>
    <property type="project" value="UniProtKB-UniRule"/>
</dbReference>
<dbReference type="InterPro" id="IPR056595">
    <property type="entry name" value="Fact-SPT16_PH"/>
</dbReference>
<feature type="compositionally biased region" description="Basic and acidic residues" evidence="13">
    <location>
        <begin position="1031"/>
        <end position="1052"/>
    </location>
</feature>
<feature type="compositionally biased region" description="Low complexity" evidence="13">
    <location>
        <begin position="1066"/>
        <end position="1077"/>
    </location>
</feature>
<dbReference type="GO" id="GO:0031491">
    <property type="term" value="F:nucleosome binding"/>
    <property type="evidence" value="ECO:0007669"/>
    <property type="project" value="TreeGrafter"/>
</dbReference>
<evidence type="ECO:0000256" key="7">
    <source>
        <dbReference type="ARBA" id="ARBA00023163"/>
    </source>
</evidence>
<evidence type="ECO:0000259" key="15">
    <source>
        <dbReference type="SMART" id="SM01286"/>
    </source>
</evidence>
<dbReference type="InParanoid" id="A0A409VUC2"/>
<dbReference type="GO" id="GO:0010468">
    <property type="term" value="P:regulation of gene expression"/>
    <property type="evidence" value="ECO:0007669"/>
    <property type="project" value="UniProtKB-ARBA"/>
</dbReference>